<dbReference type="AlphaFoldDB" id="A0A7J7K7Q1"/>
<gene>
    <name evidence="1" type="ORF">EB796_007044</name>
</gene>
<dbReference type="Proteomes" id="UP000593567">
    <property type="component" value="Unassembled WGS sequence"/>
</dbReference>
<evidence type="ECO:0000313" key="1">
    <source>
        <dbReference type="EMBL" id="KAF6034660.1"/>
    </source>
</evidence>
<protein>
    <submittedName>
        <fullName evidence="1">Uncharacterized protein</fullName>
    </submittedName>
</protein>
<comment type="caution">
    <text evidence="1">The sequence shown here is derived from an EMBL/GenBank/DDBJ whole genome shotgun (WGS) entry which is preliminary data.</text>
</comment>
<sequence>MHTKPDIREFCAYHFLKILVRDIKCDDSHTKDEEWFRKRVLDAVEQLLILNQSDNNDCKGHMWLWLAELQLVKIPPDLLQEALEIFSREANFENLELDIESCLNRAMDFKSETEDKKFSLELLKTALGIPISLQMLKQRCIGFS</sequence>
<organism evidence="1 2">
    <name type="scientific">Bugula neritina</name>
    <name type="common">Brown bryozoan</name>
    <name type="synonym">Sertularia neritina</name>
    <dbReference type="NCBI Taxonomy" id="10212"/>
    <lineage>
        <taxon>Eukaryota</taxon>
        <taxon>Metazoa</taxon>
        <taxon>Spiralia</taxon>
        <taxon>Lophotrochozoa</taxon>
        <taxon>Bryozoa</taxon>
        <taxon>Gymnolaemata</taxon>
        <taxon>Cheilostomatida</taxon>
        <taxon>Flustrina</taxon>
        <taxon>Buguloidea</taxon>
        <taxon>Bugulidae</taxon>
        <taxon>Bugula</taxon>
    </lineage>
</organism>
<reference evidence="1" key="1">
    <citation type="submission" date="2020-06" db="EMBL/GenBank/DDBJ databases">
        <title>Draft genome of Bugula neritina, a colonial animal packing powerful symbionts and potential medicines.</title>
        <authorList>
            <person name="Rayko M."/>
        </authorList>
    </citation>
    <scope>NUCLEOTIDE SEQUENCE [LARGE SCALE GENOMIC DNA]</scope>
    <source>
        <strain evidence="1">Kwan_BN1</strain>
    </source>
</reference>
<proteinExistence type="predicted"/>
<dbReference type="EMBL" id="VXIV02001028">
    <property type="protein sequence ID" value="KAF6034660.1"/>
    <property type="molecule type" value="Genomic_DNA"/>
</dbReference>
<name>A0A7J7K7Q1_BUGNE</name>
<keyword evidence="2" id="KW-1185">Reference proteome</keyword>
<evidence type="ECO:0000313" key="2">
    <source>
        <dbReference type="Proteomes" id="UP000593567"/>
    </source>
</evidence>
<accession>A0A7J7K7Q1</accession>